<evidence type="ECO:0000313" key="4">
    <source>
        <dbReference type="EMBL" id="CAD7700254.1"/>
    </source>
</evidence>
<evidence type="ECO:0000256" key="2">
    <source>
        <dbReference type="RuleBase" id="RU003939"/>
    </source>
</evidence>
<accession>A0A8S1J3C9</accession>
<name>A0A8S1J3C9_9CHLO</name>
<protein>
    <recommendedName>
        <fullName evidence="6">HU family DNA-binding protein</fullName>
    </recommendedName>
</protein>
<gene>
    <name evidence="4" type="ORF">OSTQU699_LOCUS5613</name>
</gene>
<comment type="similarity">
    <text evidence="2">Belongs to the bacterial histone-like protein family.</text>
</comment>
<dbReference type="PRINTS" id="PR01727">
    <property type="entry name" value="DNABINDINGHU"/>
</dbReference>
<dbReference type="InterPro" id="IPR010992">
    <property type="entry name" value="IHF-like_DNA-bd_dom_sf"/>
</dbReference>
<evidence type="ECO:0000313" key="5">
    <source>
        <dbReference type="Proteomes" id="UP000708148"/>
    </source>
</evidence>
<dbReference type="CDD" id="cd13831">
    <property type="entry name" value="HU"/>
    <property type="match status" value="1"/>
</dbReference>
<evidence type="ECO:0000256" key="1">
    <source>
        <dbReference type="ARBA" id="ARBA00023125"/>
    </source>
</evidence>
<dbReference type="Gene3D" id="4.10.520.10">
    <property type="entry name" value="IHF-like DNA-binding proteins"/>
    <property type="match status" value="1"/>
</dbReference>
<comment type="caution">
    <text evidence="4">The sequence shown here is derived from an EMBL/GenBank/DDBJ whole genome shotgun (WGS) entry which is preliminary data.</text>
</comment>
<dbReference type="GO" id="GO:0003677">
    <property type="term" value="F:DNA binding"/>
    <property type="evidence" value="ECO:0007669"/>
    <property type="project" value="UniProtKB-KW"/>
</dbReference>
<dbReference type="SMART" id="SM00411">
    <property type="entry name" value="BHL"/>
    <property type="match status" value="1"/>
</dbReference>
<dbReference type="InterPro" id="IPR000119">
    <property type="entry name" value="Hist_DNA-bd"/>
</dbReference>
<dbReference type="GO" id="GO:0030527">
    <property type="term" value="F:structural constituent of chromatin"/>
    <property type="evidence" value="ECO:0007669"/>
    <property type="project" value="InterPro"/>
</dbReference>
<organism evidence="4 5">
    <name type="scientific">Ostreobium quekettii</name>
    <dbReference type="NCBI Taxonomy" id="121088"/>
    <lineage>
        <taxon>Eukaryota</taxon>
        <taxon>Viridiplantae</taxon>
        <taxon>Chlorophyta</taxon>
        <taxon>core chlorophytes</taxon>
        <taxon>Ulvophyceae</taxon>
        <taxon>TCBD clade</taxon>
        <taxon>Bryopsidales</taxon>
        <taxon>Ostreobineae</taxon>
        <taxon>Ostreobiaceae</taxon>
        <taxon>Ostreobium</taxon>
    </lineage>
</organism>
<dbReference type="OrthoDB" id="10261135at2759"/>
<evidence type="ECO:0008006" key="6">
    <source>
        <dbReference type="Google" id="ProtNLM"/>
    </source>
</evidence>
<dbReference type="AlphaFoldDB" id="A0A8S1J3C9"/>
<dbReference type="PANTHER" id="PTHR33175">
    <property type="entry name" value="DNA-BINDING PROTEIN HU"/>
    <property type="match status" value="1"/>
</dbReference>
<reference evidence="4" key="1">
    <citation type="submission" date="2020-12" db="EMBL/GenBank/DDBJ databases">
        <authorList>
            <person name="Iha C."/>
        </authorList>
    </citation>
    <scope>NUCLEOTIDE SEQUENCE</scope>
</reference>
<feature type="region of interest" description="Disordered" evidence="3">
    <location>
        <begin position="1"/>
        <end position="35"/>
    </location>
</feature>
<keyword evidence="5" id="KW-1185">Reference proteome</keyword>
<keyword evidence="1" id="KW-0238">DNA-binding</keyword>
<feature type="region of interest" description="Disordered" evidence="3">
    <location>
        <begin position="131"/>
        <end position="150"/>
    </location>
</feature>
<dbReference type="Pfam" id="PF00216">
    <property type="entry name" value="Bac_DNA_binding"/>
    <property type="match status" value="1"/>
</dbReference>
<feature type="compositionally biased region" description="Basic and acidic residues" evidence="3">
    <location>
        <begin position="134"/>
        <end position="144"/>
    </location>
</feature>
<proteinExistence type="inferred from homology"/>
<dbReference type="Proteomes" id="UP000708148">
    <property type="component" value="Unassembled WGS sequence"/>
</dbReference>
<dbReference type="EMBL" id="CAJHUC010001206">
    <property type="protein sequence ID" value="CAD7700254.1"/>
    <property type="molecule type" value="Genomic_DNA"/>
</dbReference>
<evidence type="ECO:0000256" key="3">
    <source>
        <dbReference type="SAM" id="MobiDB-lite"/>
    </source>
</evidence>
<feature type="compositionally biased region" description="Polar residues" evidence="3">
    <location>
        <begin position="8"/>
        <end position="23"/>
    </location>
</feature>
<dbReference type="SUPFAM" id="SSF47729">
    <property type="entry name" value="IHF-like DNA-binding proteins"/>
    <property type="match status" value="1"/>
</dbReference>
<dbReference type="PANTHER" id="PTHR33175:SF3">
    <property type="entry name" value="DNA-BINDING PROTEIN HU-BETA"/>
    <property type="match status" value="1"/>
</dbReference>
<sequence>MASPPVSLASSRQSPPSPGSITGSRHPPWLVSSGRKRRIGPVAAGIGDVSERLSKALMTKEPYVLLPKEESMLVVKTVFEVIGDVMTEGDRLVLPGFGSFESVPRKPRKARNLQTGEEFVTEAKMAPKFKASKQLKDRVHDALKSRLHTQ</sequence>